<reference evidence="1" key="1">
    <citation type="journal article" date="2015" name="Nature">
        <title>Complex archaea that bridge the gap between prokaryotes and eukaryotes.</title>
        <authorList>
            <person name="Spang A."/>
            <person name="Saw J.H."/>
            <person name="Jorgensen S.L."/>
            <person name="Zaremba-Niedzwiedzka K."/>
            <person name="Martijn J."/>
            <person name="Lind A.E."/>
            <person name="van Eijk R."/>
            <person name="Schleper C."/>
            <person name="Guy L."/>
            <person name="Ettema T.J."/>
        </authorList>
    </citation>
    <scope>NUCLEOTIDE SEQUENCE</scope>
</reference>
<evidence type="ECO:0000313" key="1">
    <source>
        <dbReference type="EMBL" id="KKL10656.1"/>
    </source>
</evidence>
<protein>
    <recommendedName>
        <fullName evidence="2">NlpC/P60 domain-containing protein</fullName>
    </recommendedName>
</protein>
<dbReference type="EMBL" id="LAZR01041972">
    <property type="protein sequence ID" value="KKL10656.1"/>
    <property type="molecule type" value="Genomic_DNA"/>
</dbReference>
<comment type="caution">
    <text evidence="1">The sequence shown here is derived from an EMBL/GenBank/DDBJ whole genome shotgun (WGS) entry which is preliminary data.</text>
</comment>
<accession>A0A0F9CYB3</accession>
<organism evidence="1">
    <name type="scientific">marine sediment metagenome</name>
    <dbReference type="NCBI Taxonomy" id="412755"/>
    <lineage>
        <taxon>unclassified sequences</taxon>
        <taxon>metagenomes</taxon>
        <taxon>ecological metagenomes</taxon>
    </lineage>
</organism>
<gene>
    <name evidence="1" type="ORF">LCGC14_2553640</name>
</gene>
<dbReference type="AlphaFoldDB" id="A0A0F9CYB3"/>
<proteinExistence type="predicted"/>
<sequence length="140" mass="16379">MSSRLFDIALTQYGVHEIPGKLNNPEVMKYYHDTGRKWVDSETTPWCDAFIDWCCWKIGLEFTDGLYARQWLEHCSKVESIEEADLVAYWRVSPDSWMGHISIPIVEREHLIFSLGGNQGDMVQISPYYMNRKLAYLKLP</sequence>
<name>A0A0F9CYB3_9ZZZZ</name>
<evidence type="ECO:0008006" key="2">
    <source>
        <dbReference type="Google" id="ProtNLM"/>
    </source>
</evidence>